<dbReference type="Proteomes" id="UP000635565">
    <property type="component" value="Unassembled WGS sequence"/>
</dbReference>
<reference evidence="1 2" key="1">
    <citation type="journal article" date="2021" name="Int. J. Syst. Evol. Microbiol.">
        <title>Reticulibacter mediterranei gen. nov., sp. nov., within the new family Reticulibacteraceae fam. nov., and Ktedonospora formicarum gen. nov., sp. nov., Ktedonobacter robiniae sp. nov., Dictyobacter formicarum sp. nov. and Dictyobacter arantiisoli sp. nov., belonging to the class Ktedonobacteria.</title>
        <authorList>
            <person name="Yabe S."/>
            <person name="Zheng Y."/>
            <person name="Wang C.M."/>
            <person name="Sakai Y."/>
            <person name="Abe K."/>
            <person name="Yokota A."/>
            <person name="Donadio S."/>
            <person name="Cavaletti L."/>
            <person name="Monciardini P."/>
        </authorList>
    </citation>
    <scope>NUCLEOTIDE SEQUENCE [LARGE SCALE GENOMIC DNA]</scope>
    <source>
        <strain evidence="1 2">SOSP1-9</strain>
    </source>
</reference>
<protein>
    <submittedName>
        <fullName evidence="1">Uncharacterized protein</fullName>
    </submittedName>
</protein>
<keyword evidence="2" id="KW-1185">Reference proteome</keyword>
<name>A0ABQ3VV08_9CHLR</name>
<accession>A0ABQ3VV08</accession>
<dbReference type="EMBL" id="BNJJ01000036">
    <property type="protein sequence ID" value="GHO89393.1"/>
    <property type="molecule type" value="Genomic_DNA"/>
</dbReference>
<evidence type="ECO:0000313" key="1">
    <source>
        <dbReference type="EMBL" id="GHO89393.1"/>
    </source>
</evidence>
<sequence>MMSSHSLVVMQSICTIWTKASRGGISAQARNRTPEALELPTLAFPYPEQDLLLHTAIYTERDSFQRPREKFEQQEQANPFWYNCLKLEICENTLSTTFEWEQKTGMPRRADFLRTTWLLQENQWGRVIYNVRIPEDSWVYKKYVISVGLFHSYSHRLFLDSEPVHIYRDMAQLR</sequence>
<comment type="caution">
    <text evidence="1">The sequence shown here is derived from an EMBL/GenBank/DDBJ whole genome shotgun (WGS) entry which is preliminary data.</text>
</comment>
<proteinExistence type="predicted"/>
<dbReference type="RefSeq" id="WP_201366915.1">
    <property type="nucleotide sequence ID" value="NZ_BNJJ01000036.1"/>
</dbReference>
<evidence type="ECO:0000313" key="2">
    <source>
        <dbReference type="Proteomes" id="UP000635565"/>
    </source>
</evidence>
<gene>
    <name evidence="1" type="ORF">KSZ_73990</name>
</gene>
<organism evidence="1 2">
    <name type="scientific">Dictyobacter formicarum</name>
    <dbReference type="NCBI Taxonomy" id="2778368"/>
    <lineage>
        <taxon>Bacteria</taxon>
        <taxon>Bacillati</taxon>
        <taxon>Chloroflexota</taxon>
        <taxon>Ktedonobacteria</taxon>
        <taxon>Ktedonobacterales</taxon>
        <taxon>Dictyobacteraceae</taxon>
        <taxon>Dictyobacter</taxon>
    </lineage>
</organism>